<dbReference type="GO" id="GO:0016987">
    <property type="term" value="F:sigma factor activity"/>
    <property type="evidence" value="ECO:0007669"/>
    <property type="project" value="UniProtKB-KW"/>
</dbReference>
<gene>
    <name evidence="9" type="ORF">MVI01_06290</name>
    <name evidence="10" type="ORF">SAMN04488504_107120</name>
</gene>
<comment type="similarity">
    <text evidence="1 6">Belongs to the sigma-70 factor family. ECF subfamily.</text>
</comment>
<dbReference type="InterPro" id="IPR013325">
    <property type="entry name" value="RNA_pol_sigma_r2"/>
</dbReference>
<comment type="caution">
    <text evidence="9">The sequence shown here is derived from an EMBL/GenBank/DDBJ whole genome shotgun (WGS) entry which is preliminary data.</text>
</comment>
<feature type="domain" description="RNA polymerase sigma factor 70 region 4 type 2" evidence="8">
    <location>
        <begin position="121"/>
        <end position="173"/>
    </location>
</feature>
<dbReference type="EMBL" id="BJVY01000002">
    <property type="protein sequence ID" value="GEL68845.1"/>
    <property type="molecule type" value="Genomic_DNA"/>
</dbReference>
<dbReference type="InterPro" id="IPR036388">
    <property type="entry name" value="WH-like_DNA-bd_sf"/>
</dbReference>
<dbReference type="Gene3D" id="1.10.10.10">
    <property type="entry name" value="Winged helix-like DNA-binding domain superfamily/Winged helix DNA-binding domain"/>
    <property type="match status" value="1"/>
</dbReference>
<proteinExistence type="inferred from homology"/>
<dbReference type="RefSeq" id="WP_090491361.1">
    <property type="nucleotide sequence ID" value="NZ_BJVY01000002.1"/>
</dbReference>
<evidence type="ECO:0000313" key="9">
    <source>
        <dbReference type="EMBL" id="GEL68845.1"/>
    </source>
</evidence>
<dbReference type="InterPro" id="IPR014284">
    <property type="entry name" value="RNA_pol_sigma-70_dom"/>
</dbReference>
<evidence type="ECO:0000256" key="4">
    <source>
        <dbReference type="ARBA" id="ARBA00023125"/>
    </source>
</evidence>
<evidence type="ECO:0000256" key="2">
    <source>
        <dbReference type="ARBA" id="ARBA00023015"/>
    </source>
</evidence>
<evidence type="ECO:0000256" key="5">
    <source>
        <dbReference type="ARBA" id="ARBA00023163"/>
    </source>
</evidence>
<evidence type="ECO:0000259" key="8">
    <source>
        <dbReference type="Pfam" id="PF08281"/>
    </source>
</evidence>
<dbReference type="Pfam" id="PF08281">
    <property type="entry name" value="Sigma70_r4_2"/>
    <property type="match status" value="1"/>
</dbReference>
<protein>
    <recommendedName>
        <fullName evidence="6">RNA polymerase sigma factor</fullName>
    </recommendedName>
</protein>
<evidence type="ECO:0000313" key="11">
    <source>
        <dbReference type="Proteomes" id="UP000198717"/>
    </source>
</evidence>
<dbReference type="Proteomes" id="UP000321224">
    <property type="component" value="Unassembled WGS sequence"/>
</dbReference>
<dbReference type="NCBIfam" id="TIGR02937">
    <property type="entry name" value="sigma70-ECF"/>
    <property type="match status" value="1"/>
</dbReference>
<feature type="domain" description="RNA polymerase sigma-70 region 2" evidence="7">
    <location>
        <begin position="29"/>
        <end position="92"/>
    </location>
</feature>
<dbReference type="GO" id="GO:0003677">
    <property type="term" value="F:DNA binding"/>
    <property type="evidence" value="ECO:0007669"/>
    <property type="project" value="UniProtKB-KW"/>
</dbReference>
<dbReference type="PANTHER" id="PTHR43133">
    <property type="entry name" value="RNA POLYMERASE ECF-TYPE SIGMA FACTO"/>
    <property type="match status" value="1"/>
</dbReference>
<keyword evidence="11" id="KW-1185">Reference proteome</keyword>
<keyword evidence="5 6" id="KW-0804">Transcription</keyword>
<evidence type="ECO:0000256" key="6">
    <source>
        <dbReference type="RuleBase" id="RU000716"/>
    </source>
</evidence>
<name>A0A511H5R2_9BACT</name>
<dbReference type="InterPro" id="IPR007627">
    <property type="entry name" value="RNA_pol_sigma70_r2"/>
</dbReference>
<dbReference type="PROSITE" id="PS01063">
    <property type="entry name" value="SIGMA70_ECF"/>
    <property type="match status" value="1"/>
</dbReference>
<evidence type="ECO:0000313" key="12">
    <source>
        <dbReference type="Proteomes" id="UP000321224"/>
    </source>
</evidence>
<dbReference type="Gene3D" id="1.10.1740.10">
    <property type="match status" value="1"/>
</dbReference>
<dbReference type="EMBL" id="FNAJ01000007">
    <property type="protein sequence ID" value="SDE46317.1"/>
    <property type="molecule type" value="Genomic_DNA"/>
</dbReference>
<dbReference type="SUPFAM" id="SSF88946">
    <property type="entry name" value="Sigma2 domain of RNA polymerase sigma factors"/>
    <property type="match status" value="1"/>
</dbReference>
<dbReference type="InterPro" id="IPR039425">
    <property type="entry name" value="RNA_pol_sigma-70-like"/>
</dbReference>
<dbReference type="SUPFAM" id="SSF88659">
    <property type="entry name" value="Sigma3 and sigma4 domains of RNA polymerase sigma factors"/>
    <property type="match status" value="1"/>
</dbReference>
<evidence type="ECO:0000313" key="10">
    <source>
        <dbReference type="EMBL" id="SDE46317.1"/>
    </source>
</evidence>
<dbReference type="Pfam" id="PF04542">
    <property type="entry name" value="Sigma70_r2"/>
    <property type="match status" value="1"/>
</dbReference>
<keyword evidence="2 6" id="KW-0805">Transcription regulation</keyword>
<organism evidence="9 12">
    <name type="scientific">Myxococcus virescens</name>
    <dbReference type="NCBI Taxonomy" id="83456"/>
    <lineage>
        <taxon>Bacteria</taxon>
        <taxon>Pseudomonadati</taxon>
        <taxon>Myxococcota</taxon>
        <taxon>Myxococcia</taxon>
        <taxon>Myxococcales</taxon>
        <taxon>Cystobacterineae</taxon>
        <taxon>Myxococcaceae</taxon>
        <taxon>Myxococcus</taxon>
    </lineage>
</organism>
<dbReference type="Proteomes" id="UP000198717">
    <property type="component" value="Unassembled WGS sequence"/>
</dbReference>
<dbReference type="InterPro" id="IPR000838">
    <property type="entry name" value="RNA_pol_sigma70_ECF_CS"/>
</dbReference>
<accession>A0A511H5R2</accession>
<reference evidence="10 11" key="1">
    <citation type="submission" date="2016-10" db="EMBL/GenBank/DDBJ databases">
        <authorList>
            <person name="Varghese N."/>
            <person name="Submissions S."/>
        </authorList>
    </citation>
    <scope>NUCLEOTIDE SEQUENCE [LARGE SCALE GENOMIC DNA]</scope>
    <source>
        <strain evidence="10 11">DSM 2260</strain>
    </source>
</reference>
<keyword evidence="4 6" id="KW-0238">DNA-binding</keyword>
<evidence type="ECO:0000256" key="3">
    <source>
        <dbReference type="ARBA" id="ARBA00023082"/>
    </source>
</evidence>
<dbReference type="PANTHER" id="PTHR43133:SF8">
    <property type="entry name" value="RNA POLYMERASE SIGMA FACTOR HI_1459-RELATED"/>
    <property type="match status" value="1"/>
</dbReference>
<evidence type="ECO:0000256" key="1">
    <source>
        <dbReference type="ARBA" id="ARBA00010641"/>
    </source>
</evidence>
<dbReference type="InterPro" id="IPR013324">
    <property type="entry name" value="RNA_pol_sigma_r3/r4-like"/>
</dbReference>
<sequence>MSDMNQGAGTETDGVVRPLSADVISSLVENHREFLRFLERRVGSRAVAEDILQDAFVRGMGKAKTLREDESLMAWFYSVLRNAVIDHYRRRGTTERALASLASELEEGHAPEAELAQAVCQCVGRLAGTLKPEYAEALRRVEVEGVSVPAFALEAGITSNNAAVRLHRARKALKKQLEVSCGTCASHGCLDCTCATPGAEKKAGGCGSAKA</sequence>
<evidence type="ECO:0000259" key="7">
    <source>
        <dbReference type="Pfam" id="PF04542"/>
    </source>
</evidence>
<keyword evidence="3 6" id="KW-0731">Sigma factor</keyword>
<dbReference type="InterPro" id="IPR013249">
    <property type="entry name" value="RNA_pol_sigma70_r4_t2"/>
</dbReference>
<reference evidence="9 12" key="2">
    <citation type="submission" date="2019-07" db="EMBL/GenBank/DDBJ databases">
        <title>Whole genome shotgun sequence of Myxococcus virescens NBRC 100334.</title>
        <authorList>
            <person name="Hosoyama A."/>
            <person name="Uohara A."/>
            <person name="Ohji S."/>
            <person name="Ichikawa N."/>
        </authorList>
    </citation>
    <scope>NUCLEOTIDE SEQUENCE [LARGE SCALE GENOMIC DNA]</scope>
    <source>
        <strain evidence="9 12">NBRC 100334</strain>
    </source>
</reference>
<dbReference type="GO" id="GO:0006352">
    <property type="term" value="P:DNA-templated transcription initiation"/>
    <property type="evidence" value="ECO:0007669"/>
    <property type="project" value="InterPro"/>
</dbReference>
<dbReference type="AlphaFoldDB" id="A0A511H5R2"/>